<dbReference type="PANTHER" id="PTHR42872:SF6">
    <property type="entry name" value="PROTEIN-GLUTAMATE METHYLESTERASE_PROTEIN-GLUTAMINE GLUTAMINASE"/>
    <property type="match status" value="1"/>
</dbReference>
<reference evidence="13" key="1">
    <citation type="journal article" date="2017" name="Biotechnol. Biofuels">
        <title>Evaluation of environmental bacterial communities as a factor affecting the growth of duckweed Lemna minor.</title>
        <authorList>
            <person name="Ishizawa H."/>
            <person name="Kuroda M."/>
            <person name="Morikawa M."/>
            <person name="Ike M."/>
        </authorList>
    </citation>
    <scope>NUCLEOTIDE SEQUENCE [LARGE SCALE GENOMIC DNA]</scope>
    <source>
        <strain evidence="13">H3</strain>
    </source>
</reference>
<feature type="domain" description="Response regulatory" evidence="10">
    <location>
        <begin position="7"/>
        <end position="123"/>
    </location>
</feature>
<gene>
    <name evidence="6" type="primary">cheB</name>
    <name evidence="12" type="ORF">DLM_1234</name>
</gene>
<feature type="active site" evidence="6 7">
    <location>
        <position position="205"/>
    </location>
</feature>
<dbReference type="Gene3D" id="3.40.50.180">
    <property type="entry name" value="Methylesterase CheB, C-terminal domain"/>
    <property type="match status" value="1"/>
</dbReference>
<dbReference type="EC" id="3.5.1.44" evidence="6"/>
<feature type="domain" description="CheB-type methylesterase" evidence="11">
    <location>
        <begin position="168"/>
        <end position="360"/>
    </location>
</feature>
<comment type="function">
    <text evidence="6">Involved in chemotaxis. Part of a chemotaxis signal transduction system that modulates chemotaxis in response to various stimuli. Catalyzes the demethylation of specific methylglutamate residues introduced into the chemoreceptors (methyl-accepting chemotaxis proteins or MCP) by CheR. Also mediates the irreversible deamidation of specific glutamine residues to glutamic acid.</text>
</comment>
<feature type="active site" evidence="6 7">
    <location>
        <position position="302"/>
    </location>
</feature>
<comment type="catalytic activity">
    <reaction evidence="6">
        <text>L-glutaminyl-[protein] + H2O = L-glutamyl-[protein] + NH4(+)</text>
        <dbReference type="Rhea" id="RHEA:16441"/>
        <dbReference type="Rhea" id="RHEA-COMP:10207"/>
        <dbReference type="Rhea" id="RHEA-COMP:10208"/>
        <dbReference type="ChEBI" id="CHEBI:15377"/>
        <dbReference type="ChEBI" id="CHEBI:28938"/>
        <dbReference type="ChEBI" id="CHEBI:29973"/>
        <dbReference type="ChEBI" id="CHEBI:30011"/>
        <dbReference type="EC" id="3.5.1.44"/>
    </reaction>
</comment>
<organism evidence="12 13">
    <name type="scientific">Aquitalea magnusonii</name>
    <dbReference type="NCBI Taxonomy" id="332411"/>
    <lineage>
        <taxon>Bacteria</taxon>
        <taxon>Pseudomonadati</taxon>
        <taxon>Pseudomonadota</taxon>
        <taxon>Betaproteobacteria</taxon>
        <taxon>Neisseriales</taxon>
        <taxon>Chromobacteriaceae</taxon>
        <taxon>Aquitalea</taxon>
    </lineage>
</organism>
<evidence type="ECO:0000256" key="7">
    <source>
        <dbReference type="PROSITE-ProRule" id="PRU00050"/>
    </source>
</evidence>
<evidence type="ECO:0000259" key="11">
    <source>
        <dbReference type="PROSITE" id="PS50122"/>
    </source>
</evidence>
<dbReference type="InterPro" id="IPR008248">
    <property type="entry name" value="CheB-like"/>
</dbReference>
<comment type="domain">
    <text evidence="6">Contains a C-terminal catalytic domain, and an N-terminal region which modulates catalytic activity.</text>
</comment>
<dbReference type="Pfam" id="PF00072">
    <property type="entry name" value="Response_reg"/>
    <property type="match status" value="1"/>
</dbReference>
<evidence type="ECO:0000259" key="10">
    <source>
        <dbReference type="PROSITE" id="PS50110"/>
    </source>
</evidence>
<dbReference type="InterPro" id="IPR001789">
    <property type="entry name" value="Sig_transdc_resp-reg_receiver"/>
</dbReference>
<dbReference type="GO" id="GO:0005737">
    <property type="term" value="C:cytoplasm"/>
    <property type="evidence" value="ECO:0007669"/>
    <property type="project" value="UniProtKB-SubCell"/>
</dbReference>
<proteinExistence type="inferred from homology"/>
<evidence type="ECO:0000256" key="3">
    <source>
        <dbReference type="ARBA" id="ARBA00022553"/>
    </source>
</evidence>
<dbReference type="AlphaFoldDB" id="A0A3G9GAC2"/>
<keyword evidence="4 6" id="KW-0378">Hydrolase</keyword>
<keyword evidence="2 6" id="KW-0145">Chemotaxis</keyword>
<dbReference type="GO" id="GO:0008984">
    <property type="term" value="F:protein-glutamate methylesterase activity"/>
    <property type="evidence" value="ECO:0007669"/>
    <property type="project" value="UniProtKB-UniRule"/>
</dbReference>
<dbReference type="GO" id="GO:0000156">
    <property type="term" value="F:phosphorelay response regulator activity"/>
    <property type="evidence" value="ECO:0007669"/>
    <property type="project" value="InterPro"/>
</dbReference>
<evidence type="ECO:0000256" key="5">
    <source>
        <dbReference type="ARBA" id="ARBA00048267"/>
    </source>
</evidence>
<dbReference type="SMART" id="SM00448">
    <property type="entry name" value="REC"/>
    <property type="match status" value="1"/>
</dbReference>
<evidence type="ECO:0000313" key="12">
    <source>
        <dbReference type="EMBL" id="BBF84858.1"/>
    </source>
</evidence>
<feature type="modified residue" description="4-aspartylphosphate" evidence="6 8">
    <location>
        <position position="57"/>
    </location>
</feature>
<evidence type="ECO:0000256" key="2">
    <source>
        <dbReference type="ARBA" id="ARBA00022500"/>
    </source>
</evidence>
<comment type="catalytic activity">
    <reaction evidence="5 6">
        <text>[protein]-L-glutamate 5-O-methyl ester + H2O = L-glutamyl-[protein] + methanol + H(+)</text>
        <dbReference type="Rhea" id="RHEA:23236"/>
        <dbReference type="Rhea" id="RHEA-COMP:10208"/>
        <dbReference type="Rhea" id="RHEA-COMP:10311"/>
        <dbReference type="ChEBI" id="CHEBI:15377"/>
        <dbReference type="ChEBI" id="CHEBI:15378"/>
        <dbReference type="ChEBI" id="CHEBI:17790"/>
        <dbReference type="ChEBI" id="CHEBI:29973"/>
        <dbReference type="ChEBI" id="CHEBI:82795"/>
        <dbReference type="EC" id="3.1.1.61"/>
    </reaction>
</comment>
<dbReference type="PROSITE" id="PS50122">
    <property type="entry name" value="CHEB"/>
    <property type="match status" value="1"/>
</dbReference>
<comment type="similarity">
    <text evidence="6">Belongs to the CheB family.</text>
</comment>
<feature type="region of interest" description="Disordered" evidence="9">
    <location>
        <begin position="143"/>
        <end position="162"/>
    </location>
</feature>
<dbReference type="PANTHER" id="PTHR42872">
    <property type="entry name" value="PROTEIN-GLUTAMATE METHYLESTERASE/PROTEIN-GLUTAMINE GLUTAMINASE"/>
    <property type="match status" value="1"/>
</dbReference>
<keyword evidence="3 6" id="KW-0597">Phosphoprotein</keyword>
<dbReference type="OrthoDB" id="9801101at2"/>
<feature type="active site" evidence="6 7">
    <location>
        <position position="178"/>
    </location>
</feature>
<dbReference type="GO" id="GO:0006935">
    <property type="term" value="P:chemotaxis"/>
    <property type="evidence" value="ECO:0007669"/>
    <property type="project" value="UniProtKB-UniRule"/>
</dbReference>
<sequence length="374" mass="40009">MGSKKIKVLVVDDSALMRRHLTTLFGEQEDMLTETAHNGKEAIAKLMEWEPDVITLDVNMPQMDGLQALALIMAARPTPVVMVSSITRVGAMATLEALALGAVDVVTKPEGTISLNIGSIRDELIVKTRAAASARLGKITQQPAVDAVPQRPRRLSPPTAAAPVDDGEISGMVLIGVSTGGPKTLELILPQLPADFPHPVVVVQHMPAGFTQSFAERMDRYCVLPVQEVHAAMPLRAGNIYIARGGADLQLSRRKSLVMATPRPADPAVLWHPSVSVMVRSAMDCLPASHLTGVMLTGMGYDGADEMTQLHQHGGRTIAESEETAIVFGMPMELARRGGASIVLPAHAIASQLIAWCQQGEKRHGAQEKCHAGY</sequence>
<evidence type="ECO:0000256" key="8">
    <source>
        <dbReference type="PROSITE-ProRule" id="PRU00169"/>
    </source>
</evidence>
<dbReference type="RefSeq" id="WP_089085446.1">
    <property type="nucleotide sequence ID" value="NZ_AP018823.1"/>
</dbReference>
<protein>
    <recommendedName>
        <fullName evidence="6">Protein-glutamate methylesterase/protein-glutamine glutaminase</fullName>
        <ecNumber evidence="6">3.1.1.61</ecNumber>
        <ecNumber evidence="6">3.5.1.44</ecNumber>
    </recommendedName>
</protein>
<dbReference type="SUPFAM" id="SSF52738">
    <property type="entry name" value="Methylesterase CheB, C-terminal domain"/>
    <property type="match status" value="1"/>
</dbReference>
<dbReference type="GO" id="GO:0050568">
    <property type="term" value="F:protein-glutamine glutaminase activity"/>
    <property type="evidence" value="ECO:0007669"/>
    <property type="project" value="UniProtKB-UniRule"/>
</dbReference>
<reference evidence="12 13" key="2">
    <citation type="journal article" date="2017" name="Genome Announc.">
        <title>Draft genome sequence of Aquitalea magnusonii strain H3, a plant growth-promoting bacterium of duckweed Lemna minor.</title>
        <authorList>
            <person name="Ishizawa H."/>
            <person name="Kuroda M."/>
            <person name="Ike M."/>
        </authorList>
    </citation>
    <scope>NUCLEOTIDE SEQUENCE [LARGE SCALE GENOMIC DNA]</scope>
    <source>
        <strain evidence="12 13">H3</strain>
    </source>
</reference>
<comment type="subcellular location">
    <subcellularLocation>
        <location evidence="6">Cytoplasm</location>
    </subcellularLocation>
</comment>
<dbReference type="SUPFAM" id="SSF52172">
    <property type="entry name" value="CheY-like"/>
    <property type="match status" value="1"/>
</dbReference>
<dbReference type="InterPro" id="IPR000673">
    <property type="entry name" value="Sig_transdc_resp-reg_Me-estase"/>
</dbReference>
<evidence type="ECO:0000256" key="9">
    <source>
        <dbReference type="SAM" id="MobiDB-lite"/>
    </source>
</evidence>
<keyword evidence="1 6" id="KW-0963">Cytoplasm</keyword>
<dbReference type="EC" id="3.1.1.61" evidence="6"/>
<accession>A0A3G9GAC2</accession>
<comment type="PTM">
    <text evidence="6">Phosphorylated by CheA. Phosphorylation of the N-terminal regulatory domain activates the methylesterase activity.</text>
</comment>
<evidence type="ECO:0000256" key="1">
    <source>
        <dbReference type="ARBA" id="ARBA00022490"/>
    </source>
</evidence>
<dbReference type="InterPro" id="IPR011006">
    <property type="entry name" value="CheY-like_superfamily"/>
</dbReference>
<dbReference type="InterPro" id="IPR035909">
    <property type="entry name" value="CheB_C"/>
</dbReference>
<dbReference type="HAMAP" id="MF_00099">
    <property type="entry name" value="CheB_chemtxs"/>
    <property type="match status" value="1"/>
</dbReference>
<dbReference type="NCBIfam" id="NF001965">
    <property type="entry name" value="PRK00742.1"/>
    <property type="match status" value="1"/>
</dbReference>
<evidence type="ECO:0000256" key="6">
    <source>
        <dbReference type="HAMAP-Rule" id="MF_00099"/>
    </source>
</evidence>
<dbReference type="Proteomes" id="UP000198290">
    <property type="component" value="Chromosome"/>
</dbReference>
<name>A0A3G9GAC2_9NEIS</name>
<evidence type="ECO:0000256" key="4">
    <source>
        <dbReference type="ARBA" id="ARBA00022801"/>
    </source>
</evidence>
<dbReference type="KEGG" id="amah:DLM_1234"/>
<reference evidence="13" key="3">
    <citation type="journal article" date="2017" name="Plant Physiol. Biochem.">
        <title>Differential oxidative and antioxidative response of duckweed Lemna minor toward plant growth promoting/inhibiting bacteria.</title>
        <authorList>
            <person name="Ishizawa H."/>
            <person name="Kuroda M."/>
            <person name="Morikawa M."/>
            <person name="Ike M."/>
        </authorList>
    </citation>
    <scope>NUCLEOTIDE SEQUENCE [LARGE SCALE GENOMIC DNA]</scope>
    <source>
        <strain evidence="13">H3</strain>
    </source>
</reference>
<evidence type="ECO:0000313" key="13">
    <source>
        <dbReference type="Proteomes" id="UP000198290"/>
    </source>
</evidence>
<dbReference type="CDD" id="cd16432">
    <property type="entry name" value="CheB_Rec"/>
    <property type="match status" value="1"/>
</dbReference>
<dbReference type="CDD" id="cd17541">
    <property type="entry name" value="REC_CheB-like"/>
    <property type="match status" value="1"/>
</dbReference>
<dbReference type="Gene3D" id="3.40.50.2300">
    <property type="match status" value="1"/>
</dbReference>
<dbReference type="PIRSF" id="PIRSF000876">
    <property type="entry name" value="RR_chemtxs_CheB"/>
    <property type="match status" value="1"/>
</dbReference>
<dbReference type="EMBL" id="AP018823">
    <property type="protein sequence ID" value="BBF84858.1"/>
    <property type="molecule type" value="Genomic_DNA"/>
</dbReference>
<keyword evidence="13" id="KW-1185">Reference proteome</keyword>
<dbReference type="PROSITE" id="PS50110">
    <property type="entry name" value="RESPONSE_REGULATORY"/>
    <property type="match status" value="1"/>
</dbReference>
<dbReference type="Pfam" id="PF01339">
    <property type="entry name" value="CheB_methylest"/>
    <property type="match status" value="1"/>
</dbReference>